<proteinExistence type="predicted"/>
<keyword evidence="2" id="KW-0808">Transferase</keyword>
<dbReference type="CDD" id="cd04301">
    <property type="entry name" value="NAT_SF"/>
    <property type="match status" value="1"/>
</dbReference>
<dbReference type="Proteomes" id="UP000241771">
    <property type="component" value="Unassembled WGS sequence"/>
</dbReference>
<sequence>MLKQDKLALTALQKLPLLVGDTVNTVENCTLLIKPLEQLSHDVRSFEQEYHQVRQLALECQLESSIKYQMPGENDIVLEVYHQGCLAGVATFSRYLDDPKRLVNHSDLFYEVVLHTIYVSEPYRGIGLATYLAATIVEVARLDCEHLHRCLAVHDKSLKLWFSALAISEGGEVICDYLSEAFVEMSDDLIDELQDDGINIKYHEPMIFVDSLQ</sequence>
<dbReference type="SUPFAM" id="SSF55729">
    <property type="entry name" value="Acyl-CoA N-acyltransferases (Nat)"/>
    <property type="match status" value="1"/>
</dbReference>
<evidence type="ECO:0000313" key="3">
    <source>
        <dbReference type="Proteomes" id="UP000241771"/>
    </source>
</evidence>
<dbReference type="InterPro" id="IPR016181">
    <property type="entry name" value="Acyl_CoA_acyltransferase"/>
</dbReference>
<evidence type="ECO:0000259" key="1">
    <source>
        <dbReference type="PROSITE" id="PS51186"/>
    </source>
</evidence>
<gene>
    <name evidence="2" type="ORF">C9I98_17695</name>
</gene>
<dbReference type="EMBL" id="PYMA01000012">
    <property type="protein sequence ID" value="PSW18213.1"/>
    <property type="molecule type" value="Genomic_DNA"/>
</dbReference>
<dbReference type="PROSITE" id="PS51186">
    <property type="entry name" value="GNAT"/>
    <property type="match status" value="1"/>
</dbReference>
<dbReference type="Gene3D" id="3.40.630.30">
    <property type="match status" value="1"/>
</dbReference>
<dbReference type="RefSeq" id="WP_051902560.1">
    <property type="nucleotide sequence ID" value="NZ_JGVO01001101.1"/>
</dbReference>
<dbReference type="GO" id="GO:0016747">
    <property type="term" value="F:acyltransferase activity, transferring groups other than amino-acyl groups"/>
    <property type="evidence" value="ECO:0007669"/>
    <property type="project" value="InterPro"/>
</dbReference>
<dbReference type="AlphaFoldDB" id="A0A2T3NPL6"/>
<comment type="caution">
    <text evidence="2">The sequence shown here is derived from an EMBL/GenBank/DDBJ whole genome shotgun (WGS) entry which is preliminary data.</text>
</comment>
<keyword evidence="3" id="KW-1185">Reference proteome</keyword>
<feature type="domain" description="N-acetyltransferase" evidence="1">
    <location>
        <begin position="31"/>
        <end position="190"/>
    </location>
</feature>
<accession>A0A2T3NPL6</accession>
<dbReference type="Pfam" id="PF00583">
    <property type="entry name" value="Acetyltransf_1"/>
    <property type="match status" value="1"/>
</dbReference>
<evidence type="ECO:0000313" key="2">
    <source>
        <dbReference type="EMBL" id="PSW18213.1"/>
    </source>
</evidence>
<name>A0A2T3NPL6_9GAMM</name>
<reference evidence="2 3" key="1">
    <citation type="submission" date="2018-01" db="EMBL/GenBank/DDBJ databases">
        <title>Whole genome sequencing of Histamine producing bacteria.</title>
        <authorList>
            <person name="Butler K."/>
        </authorList>
    </citation>
    <scope>NUCLEOTIDE SEQUENCE [LARGE SCALE GENOMIC DNA]</scope>
    <source>
        <strain evidence="2 3">DSM 100436</strain>
    </source>
</reference>
<dbReference type="InterPro" id="IPR000182">
    <property type="entry name" value="GNAT_dom"/>
</dbReference>
<dbReference type="OrthoDB" id="5828233at2"/>
<organism evidence="2 3">
    <name type="scientific">Photobacterium sanctipauli</name>
    <dbReference type="NCBI Taxonomy" id="1342794"/>
    <lineage>
        <taxon>Bacteria</taxon>
        <taxon>Pseudomonadati</taxon>
        <taxon>Pseudomonadota</taxon>
        <taxon>Gammaproteobacteria</taxon>
        <taxon>Vibrionales</taxon>
        <taxon>Vibrionaceae</taxon>
        <taxon>Photobacterium</taxon>
    </lineage>
</organism>
<protein>
    <submittedName>
        <fullName evidence="2">N-acetyltransferase</fullName>
    </submittedName>
</protein>